<keyword evidence="1" id="KW-0472">Membrane</keyword>
<feature type="transmembrane region" description="Helical" evidence="1">
    <location>
        <begin position="272"/>
        <end position="297"/>
    </location>
</feature>
<feature type="transmembrane region" description="Helical" evidence="1">
    <location>
        <begin position="178"/>
        <end position="202"/>
    </location>
</feature>
<feature type="transmembrane region" description="Helical" evidence="1">
    <location>
        <begin position="63"/>
        <end position="82"/>
    </location>
</feature>
<reference evidence="2" key="1">
    <citation type="submission" date="2022-07" db="EMBL/GenBank/DDBJ databases">
        <title>Alkalimarinus sp. nov., isolated from gut of a Alitta virens.</title>
        <authorList>
            <person name="Yang A.I."/>
            <person name="Shin N.-R."/>
        </authorList>
    </citation>
    <scope>NUCLEOTIDE SEQUENCE</scope>
    <source>
        <strain evidence="2">FA028</strain>
    </source>
</reference>
<gene>
    <name evidence="2" type="ORF">NNL22_00625</name>
</gene>
<dbReference type="RefSeq" id="WP_251811053.1">
    <property type="nucleotide sequence ID" value="NZ_CP101527.1"/>
</dbReference>
<feature type="transmembrane region" description="Helical" evidence="1">
    <location>
        <begin position="146"/>
        <end position="166"/>
    </location>
</feature>
<keyword evidence="1" id="KW-0812">Transmembrane</keyword>
<dbReference type="EMBL" id="CP101527">
    <property type="protein sequence ID" value="UZW75145.1"/>
    <property type="molecule type" value="Genomic_DNA"/>
</dbReference>
<feature type="transmembrane region" description="Helical" evidence="1">
    <location>
        <begin position="118"/>
        <end position="139"/>
    </location>
</feature>
<name>A0A9E8HIS7_9ALTE</name>
<keyword evidence="3" id="KW-1185">Reference proteome</keyword>
<feature type="transmembrane region" description="Helical" evidence="1">
    <location>
        <begin position="338"/>
        <end position="360"/>
    </location>
</feature>
<dbReference type="KEGG" id="asem:NNL22_00625"/>
<accession>A0A9E8HIS7</accession>
<feature type="transmembrane region" description="Helical" evidence="1">
    <location>
        <begin position="94"/>
        <end position="112"/>
    </location>
</feature>
<dbReference type="Pfam" id="PF05940">
    <property type="entry name" value="NnrS"/>
    <property type="match status" value="1"/>
</dbReference>
<dbReference type="InterPro" id="IPR010266">
    <property type="entry name" value="NnrS"/>
</dbReference>
<feature type="transmembrane region" description="Helical" evidence="1">
    <location>
        <begin position="303"/>
        <end position="326"/>
    </location>
</feature>
<evidence type="ECO:0000313" key="3">
    <source>
        <dbReference type="Proteomes" id="UP001164472"/>
    </source>
</evidence>
<dbReference type="AlphaFoldDB" id="A0A9E8HIS7"/>
<evidence type="ECO:0000256" key="1">
    <source>
        <dbReference type="SAM" id="Phobius"/>
    </source>
</evidence>
<keyword evidence="1" id="KW-1133">Transmembrane helix</keyword>
<feature type="transmembrane region" description="Helical" evidence="1">
    <location>
        <begin position="214"/>
        <end position="236"/>
    </location>
</feature>
<evidence type="ECO:0000313" key="2">
    <source>
        <dbReference type="EMBL" id="UZW75145.1"/>
    </source>
</evidence>
<proteinExistence type="predicted"/>
<feature type="transmembrane region" description="Helical" evidence="1">
    <location>
        <begin position="21"/>
        <end position="43"/>
    </location>
</feature>
<sequence>MSNVDNMSAAMAIPPILRLAFRPLFLGGTLFSMIAIAWWAYFWSAPFDWQPYGGPIWWHGHEMLFGFGAAIVVGFLLTAVQSWTGVPGVKGNKLAVLASSWLLGRLLIAFGASLPGWVVMLGDLSFLLIGAIAMAYPVIKVKQWRNLMFVPILLVLMLLNAMSHWGTLNGRTVLALNALHGATLLIALVIAIIGGRVIPFFTANASSYTRLPNIGWLDGLSIGSIIALVLIAFIGFSEVPSALLAVLSLVAAVANGWRFLRWGVGHTLKIPLLWSLHFSYLFIPAGMVALFLFSIGWLGSISIALHCFTVGAMGGMILAMISRVTLGHTGRKLQPPKLMTLGYILILVAAVFRVLLPGLFPSFTQWGILIAAILWVAAYAIYLFYYAPMLLYPRVDGRPG</sequence>
<feature type="transmembrane region" description="Helical" evidence="1">
    <location>
        <begin position="366"/>
        <end position="385"/>
    </location>
</feature>
<organism evidence="2 3">
    <name type="scientific">Alkalimarinus sediminis</name>
    <dbReference type="NCBI Taxonomy" id="1632866"/>
    <lineage>
        <taxon>Bacteria</taxon>
        <taxon>Pseudomonadati</taxon>
        <taxon>Pseudomonadota</taxon>
        <taxon>Gammaproteobacteria</taxon>
        <taxon>Alteromonadales</taxon>
        <taxon>Alteromonadaceae</taxon>
        <taxon>Alkalimarinus</taxon>
    </lineage>
</organism>
<dbReference type="Proteomes" id="UP001164472">
    <property type="component" value="Chromosome"/>
</dbReference>
<protein>
    <submittedName>
        <fullName evidence="2">NnrS family protein</fullName>
    </submittedName>
</protein>
<feature type="transmembrane region" description="Helical" evidence="1">
    <location>
        <begin position="242"/>
        <end position="260"/>
    </location>
</feature>